<keyword evidence="4" id="KW-0503">Monooxygenase</keyword>
<evidence type="ECO:0000313" key="5">
    <source>
        <dbReference type="Proteomes" id="UP000294723"/>
    </source>
</evidence>
<dbReference type="InterPro" id="IPR004136">
    <property type="entry name" value="NMO"/>
</dbReference>
<name>A0A4R5BNS0_9PSEU</name>
<dbReference type="GO" id="GO:0018580">
    <property type="term" value="F:nitronate monooxygenase activity"/>
    <property type="evidence" value="ECO:0007669"/>
    <property type="project" value="InterPro"/>
</dbReference>
<evidence type="ECO:0000256" key="2">
    <source>
        <dbReference type="ARBA" id="ARBA00022643"/>
    </source>
</evidence>
<dbReference type="Gene3D" id="3.20.20.70">
    <property type="entry name" value="Aldolase class I"/>
    <property type="match status" value="1"/>
</dbReference>
<dbReference type="Pfam" id="PF03060">
    <property type="entry name" value="NMO"/>
    <property type="match status" value="1"/>
</dbReference>
<proteinExistence type="predicted"/>
<keyword evidence="5" id="KW-1185">Reference proteome</keyword>
<keyword evidence="2" id="KW-0288">FMN</keyword>
<dbReference type="AlphaFoldDB" id="A0A4R5BNS0"/>
<comment type="caution">
    <text evidence="4">The sequence shown here is derived from an EMBL/GenBank/DDBJ whole genome shotgun (WGS) entry which is preliminary data.</text>
</comment>
<keyword evidence="3" id="KW-0560">Oxidoreductase</keyword>
<dbReference type="InterPro" id="IPR013785">
    <property type="entry name" value="Aldolase_TIM"/>
</dbReference>
<dbReference type="SUPFAM" id="SSF51412">
    <property type="entry name" value="Inosine monophosphate dehydrogenase (IMPDH)"/>
    <property type="match status" value="1"/>
</dbReference>
<reference evidence="4 5" key="1">
    <citation type="submission" date="2019-03" db="EMBL/GenBank/DDBJ databases">
        <title>Draft genome sequences of novel Actinobacteria.</title>
        <authorList>
            <person name="Sahin N."/>
            <person name="Ay H."/>
            <person name="Saygin H."/>
        </authorList>
    </citation>
    <scope>NUCLEOTIDE SEQUENCE [LARGE SCALE GENOMIC DNA]</scope>
    <source>
        <strain evidence="4 5">5K548</strain>
    </source>
</reference>
<dbReference type="RefSeq" id="WP_132684190.1">
    <property type="nucleotide sequence ID" value="NZ_SMLA01000025.1"/>
</dbReference>
<protein>
    <submittedName>
        <fullName evidence="4">Nitronate monooxygenase</fullName>
    </submittedName>
</protein>
<organism evidence="4 5">
    <name type="scientific">Saccharopolyspora karakumensis</name>
    <dbReference type="NCBI Taxonomy" id="2530386"/>
    <lineage>
        <taxon>Bacteria</taxon>
        <taxon>Bacillati</taxon>
        <taxon>Actinomycetota</taxon>
        <taxon>Actinomycetes</taxon>
        <taxon>Pseudonocardiales</taxon>
        <taxon>Pseudonocardiaceae</taxon>
        <taxon>Saccharopolyspora</taxon>
    </lineage>
</organism>
<evidence type="ECO:0000313" key="4">
    <source>
        <dbReference type="EMBL" id="TDD87066.1"/>
    </source>
</evidence>
<keyword evidence="1" id="KW-0285">Flavoprotein</keyword>
<evidence type="ECO:0000256" key="3">
    <source>
        <dbReference type="ARBA" id="ARBA00023002"/>
    </source>
</evidence>
<gene>
    <name evidence="4" type="ORF">E1202_17280</name>
</gene>
<dbReference type="CDD" id="cd04730">
    <property type="entry name" value="NPD_like"/>
    <property type="match status" value="1"/>
</dbReference>
<dbReference type="Proteomes" id="UP000294723">
    <property type="component" value="Unassembled WGS sequence"/>
</dbReference>
<accession>A0A4R5BNS0</accession>
<evidence type="ECO:0000256" key="1">
    <source>
        <dbReference type="ARBA" id="ARBA00022630"/>
    </source>
</evidence>
<dbReference type="PANTHER" id="PTHR32332">
    <property type="entry name" value="2-NITROPROPANE DIOXYGENASE"/>
    <property type="match status" value="1"/>
</dbReference>
<dbReference type="EMBL" id="SMLA01000025">
    <property type="protein sequence ID" value="TDD87066.1"/>
    <property type="molecule type" value="Genomic_DNA"/>
</dbReference>
<sequence length="352" mass="37609">MIHTTFTRQLGISHPVASAGMARVAQADLAVAVSEAGGLGCLGGSTMMPDELYRQIQSIKARTDKPWAVNILLPESLTTEDDSDWEPVREALHRMSPEDQAKMDGIKAFLAPGVVARQAEIILESRPAVVVVTFGTPKWFIDECRQRGITTMALVGSIGAARRADEDGVDILVAQGTEGGGHTGRASTLTLVPGVVDIVDKPVLAAGGIADGRGLAAALSVGAVGVWVGTRFVASPEAFGHQRFKERVVKGALNEVDITKAYSGKPLRSFRNEWSREWENKQDQAAPFPQQYAVAGPLVESGYIDGDTERGMMPAGQSVQNIHDIRPAGDIVREMSAEAERIVKNLGASFAR</sequence>